<keyword evidence="1" id="KW-1133">Transmembrane helix</keyword>
<feature type="transmembrane region" description="Helical" evidence="1">
    <location>
        <begin position="51"/>
        <end position="77"/>
    </location>
</feature>
<dbReference type="AlphaFoldDB" id="A0A6H0Y0Z2"/>
<keyword evidence="1" id="KW-0812">Transmembrane</keyword>
<evidence type="ECO:0000313" key="2">
    <source>
        <dbReference type="EMBL" id="QIX00591.1"/>
    </source>
</evidence>
<keyword evidence="3" id="KW-1185">Reference proteome</keyword>
<feature type="transmembrane region" description="Helical" evidence="1">
    <location>
        <begin position="187"/>
        <end position="210"/>
    </location>
</feature>
<evidence type="ECO:0000256" key="1">
    <source>
        <dbReference type="SAM" id="Phobius"/>
    </source>
</evidence>
<gene>
    <name evidence="2" type="ORF">AMS68_006108</name>
</gene>
<feature type="transmembrane region" description="Helical" evidence="1">
    <location>
        <begin position="311"/>
        <end position="335"/>
    </location>
</feature>
<protein>
    <submittedName>
        <fullName evidence="2">Uncharacterized protein</fullName>
    </submittedName>
</protein>
<feature type="transmembrane region" description="Helical" evidence="1">
    <location>
        <begin position="12"/>
        <end position="30"/>
    </location>
</feature>
<proteinExistence type="predicted"/>
<dbReference type="EMBL" id="CP051142">
    <property type="protein sequence ID" value="QIX00591.1"/>
    <property type="molecule type" value="Genomic_DNA"/>
</dbReference>
<evidence type="ECO:0000313" key="3">
    <source>
        <dbReference type="Proteomes" id="UP000503462"/>
    </source>
</evidence>
<name>A0A6H0Y0Z2_9PEZI</name>
<feature type="transmembrane region" description="Helical" evidence="1">
    <location>
        <begin position="225"/>
        <end position="245"/>
    </location>
</feature>
<accession>A0A6H0Y0Z2</accession>
<sequence length="355" mass="40451">MWHGMPMLVLQWPHAVLNATAVIFVIEYTGRPDRFQRLRTYGISRGVLHDRTLQVSLCLACLELASLIFSFITLHLFWKYWTRWSDRALLDIADMPYIGVLLFPILSTIYAFACHCQHLWTVYVSHQRMRPAFECHHQLASASPAEEECLIQQTNNRRQGLMPVLRYTGWTDMLSSWQFHYQFAQMLLLPTTVLVIGLKGEFLATCIFQVRNMQWFGLLDSLEHTASLFLLINTLLSVVALLLLVKGTTSHFRELGLFPPAAFQALWCAVAIALNDIAQLSAYGYLSRTNIDMLLHHVICHDGSTRGRPEIMIAAHAALFASLVYSLLCQVYLLVCGLRAGRAIRLAQTEQLIEL</sequence>
<keyword evidence="1" id="KW-0472">Membrane</keyword>
<organism evidence="2 3">
    <name type="scientific">Peltaster fructicola</name>
    <dbReference type="NCBI Taxonomy" id="286661"/>
    <lineage>
        <taxon>Eukaryota</taxon>
        <taxon>Fungi</taxon>
        <taxon>Dikarya</taxon>
        <taxon>Ascomycota</taxon>
        <taxon>Pezizomycotina</taxon>
        <taxon>Dothideomycetes</taxon>
        <taxon>Dothideomycetes incertae sedis</taxon>
        <taxon>Peltaster</taxon>
    </lineage>
</organism>
<dbReference type="Proteomes" id="UP000503462">
    <property type="component" value="Chromosome 4"/>
</dbReference>
<feature type="transmembrane region" description="Helical" evidence="1">
    <location>
        <begin position="257"/>
        <end position="278"/>
    </location>
</feature>
<feature type="transmembrane region" description="Helical" evidence="1">
    <location>
        <begin position="97"/>
        <end position="120"/>
    </location>
</feature>
<reference evidence="2 3" key="1">
    <citation type="journal article" date="2016" name="Sci. Rep.">
        <title>Peltaster fructicola genome reveals evolution from an invasive phytopathogen to an ectophytic parasite.</title>
        <authorList>
            <person name="Xu C."/>
            <person name="Chen H."/>
            <person name="Gleason M.L."/>
            <person name="Xu J.R."/>
            <person name="Liu H."/>
            <person name="Zhang R."/>
            <person name="Sun G."/>
        </authorList>
    </citation>
    <scope>NUCLEOTIDE SEQUENCE [LARGE SCALE GENOMIC DNA]</scope>
    <source>
        <strain evidence="2 3">LNHT1506</strain>
    </source>
</reference>